<protein>
    <submittedName>
        <fullName evidence="2">Quinol monooxygenase</fullName>
    </submittedName>
</protein>
<dbReference type="Pfam" id="PF03992">
    <property type="entry name" value="ABM"/>
    <property type="match status" value="1"/>
</dbReference>
<keyword evidence="2" id="KW-0560">Oxidoreductase</keyword>
<gene>
    <name evidence="2" type="ORF">PQO05_04260</name>
</gene>
<dbReference type="GO" id="GO:0004497">
    <property type="term" value="F:monooxygenase activity"/>
    <property type="evidence" value="ECO:0007669"/>
    <property type="project" value="UniProtKB-KW"/>
</dbReference>
<dbReference type="InterPro" id="IPR050744">
    <property type="entry name" value="AI-2_Isomerase_LsrG"/>
</dbReference>
<accession>A0ABY7TDA2</accession>
<dbReference type="Proteomes" id="UP001216139">
    <property type="component" value="Chromosome"/>
</dbReference>
<dbReference type="InterPro" id="IPR011008">
    <property type="entry name" value="Dimeric_a/b-barrel"/>
</dbReference>
<dbReference type="PANTHER" id="PTHR33336:SF3">
    <property type="entry name" value="ABM DOMAIN-CONTAINING PROTEIN"/>
    <property type="match status" value="1"/>
</dbReference>
<dbReference type="SUPFAM" id="SSF54909">
    <property type="entry name" value="Dimeric alpha+beta barrel"/>
    <property type="match status" value="1"/>
</dbReference>
<proteinExistence type="predicted"/>
<evidence type="ECO:0000313" key="2">
    <source>
        <dbReference type="EMBL" id="WCT13147.1"/>
    </source>
</evidence>
<sequence>MSSVKVINVWQCTPDTEETFEQELKRLVDTSVTEDGCISYEIYQPKDQPNEYVMIEEWQTEDALDLHQNSAHYKHFVRIAPVLQNKPAEIKQLVRLV</sequence>
<keyword evidence="2" id="KW-0503">Monooxygenase</keyword>
<name>A0ABY7TDA2_9SPHI</name>
<evidence type="ECO:0000259" key="1">
    <source>
        <dbReference type="PROSITE" id="PS51725"/>
    </source>
</evidence>
<organism evidence="2 3">
    <name type="scientific">Mucilaginibacter jinjuensis</name>
    <dbReference type="NCBI Taxonomy" id="1176721"/>
    <lineage>
        <taxon>Bacteria</taxon>
        <taxon>Pseudomonadati</taxon>
        <taxon>Bacteroidota</taxon>
        <taxon>Sphingobacteriia</taxon>
        <taxon>Sphingobacteriales</taxon>
        <taxon>Sphingobacteriaceae</taxon>
        <taxon>Mucilaginibacter</taxon>
    </lineage>
</organism>
<dbReference type="Gene3D" id="3.30.70.100">
    <property type="match status" value="1"/>
</dbReference>
<dbReference type="PROSITE" id="PS51725">
    <property type="entry name" value="ABM"/>
    <property type="match status" value="1"/>
</dbReference>
<evidence type="ECO:0000313" key="3">
    <source>
        <dbReference type="Proteomes" id="UP001216139"/>
    </source>
</evidence>
<dbReference type="RefSeq" id="WP_273631418.1">
    <property type="nucleotide sequence ID" value="NZ_CP117167.1"/>
</dbReference>
<dbReference type="EMBL" id="CP117167">
    <property type="protein sequence ID" value="WCT13147.1"/>
    <property type="molecule type" value="Genomic_DNA"/>
</dbReference>
<feature type="domain" description="ABM" evidence="1">
    <location>
        <begin position="4"/>
        <end position="93"/>
    </location>
</feature>
<reference evidence="2 3" key="1">
    <citation type="submission" date="2023-02" db="EMBL/GenBank/DDBJ databases">
        <title>Genome sequence of Mucilaginibacter jinjuensis strain KACC 16571.</title>
        <authorList>
            <person name="Kim S."/>
            <person name="Heo J."/>
            <person name="Kwon S.-W."/>
        </authorList>
    </citation>
    <scope>NUCLEOTIDE SEQUENCE [LARGE SCALE GENOMIC DNA]</scope>
    <source>
        <strain evidence="2 3">KACC 16571</strain>
    </source>
</reference>
<dbReference type="InterPro" id="IPR007138">
    <property type="entry name" value="ABM_dom"/>
</dbReference>
<keyword evidence="3" id="KW-1185">Reference proteome</keyword>
<dbReference type="PANTHER" id="PTHR33336">
    <property type="entry name" value="QUINOL MONOOXYGENASE YGIN-RELATED"/>
    <property type="match status" value="1"/>
</dbReference>